<dbReference type="SUPFAM" id="SSF52540">
    <property type="entry name" value="P-loop containing nucleoside triphosphate hydrolases"/>
    <property type="match status" value="1"/>
</dbReference>
<feature type="binding site" evidence="10">
    <location>
        <position position="275"/>
    </location>
    <ligand>
        <name>K(+)</name>
        <dbReference type="ChEBI" id="CHEBI:29103"/>
    </ligand>
</feature>
<dbReference type="InterPro" id="IPR027266">
    <property type="entry name" value="TrmE/GcvT-like"/>
</dbReference>
<dbReference type="Proteomes" id="UP000052015">
    <property type="component" value="Unassembled WGS sequence"/>
</dbReference>
<sequence length="482" mass="53303">MTKFILILSILAIIKIETLEEGENMLNDTIAAISTAIGEGGIGIVRMSGDDSLNILSKIFKSPKDKDIKKIKSYTMHYGFIIDPETNETIDEVIVSYMKAPNTYTREDIVEINCHGGVVAVRRVLATVLNNGARLAEPGEFTKRAFLNGRIDLSQAEAVIDLIRAKTDDSMSIAVNQLKGKLSEKIESLMDRLLGALAHIEATVDFPEDDVDELVINKLNNNLKSLVEEIDYLIKNAETGKILREGLRTTIVGKPNVGKSSLLNALLQEKRAIVTDIPGTTRDVIEEYINIEGIPIILVDTAGIRKTVDVVEKIGVEKSKEYLENADLIIFMVDASRPLEGEDFEIIDLIKHKNVIVVANKVDLPQKIDFNLLKENFSIIVKASVKAEHGIDAIKEKIVDLVYQGKVTTKNDVLVTNIRHKDTLIKAKEIIQKGIETLNSGLPLDLASIELKDGYLKLGEITGDTVAEDIIDRIFCDFCIGK</sequence>
<dbReference type="EC" id="3.6.-.-" evidence="10"/>
<reference evidence="13 14" key="1">
    <citation type="submission" date="2015-09" db="EMBL/GenBank/DDBJ databases">
        <title>Draft genome sequence of a Caloramator mitchellensis, a moderate thermophile from the Great Artesian Basin of Australia.</title>
        <authorList>
            <person name="Patel B.K."/>
        </authorList>
    </citation>
    <scope>NUCLEOTIDE SEQUENCE [LARGE SCALE GENOMIC DNA]</scope>
    <source>
        <strain evidence="13 14">VF08</strain>
    </source>
</reference>
<evidence type="ECO:0000313" key="13">
    <source>
        <dbReference type="EMBL" id="KRQ85948.1"/>
    </source>
</evidence>
<feature type="binding site" evidence="10">
    <location>
        <begin position="300"/>
        <end position="303"/>
    </location>
    <ligand>
        <name>GTP</name>
        <dbReference type="ChEBI" id="CHEBI:37565"/>
    </ligand>
</feature>
<evidence type="ECO:0000256" key="10">
    <source>
        <dbReference type="HAMAP-Rule" id="MF_00379"/>
    </source>
</evidence>
<keyword evidence="8 10" id="KW-0630">Potassium</keyword>
<dbReference type="InterPro" id="IPR031168">
    <property type="entry name" value="G_TrmE"/>
</dbReference>
<keyword evidence="4 10" id="KW-0479">Metal-binding</keyword>
<gene>
    <name evidence="10 13" type="primary">mnmE</name>
    <name evidence="10" type="synonym">trmE</name>
    <name evidence="13" type="ORF">ABG79_02252</name>
</gene>
<dbReference type="NCBIfam" id="NF003661">
    <property type="entry name" value="PRK05291.1-3"/>
    <property type="match status" value="1"/>
</dbReference>
<dbReference type="SUPFAM" id="SSF116878">
    <property type="entry name" value="TrmE connector domain"/>
    <property type="match status" value="1"/>
</dbReference>
<dbReference type="GO" id="GO:0003924">
    <property type="term" value="F:GTPase activity"/>
    <property type="evidence" value="ECO:0007669"/>
    <property type="project" value="UniProtKB-UniRule"/>
</dbReference>
<dbReference type="GO" id="GO:0002098">
    <property type="term" value="P:tRNA wobble uridine modification"/>
    <property type="evidence" value="ECO:0007669"/>
    <property type="project" value="TreeGrafter"/>
</dbReference>
<dbReference type="GO" id="GO:0005829">
    <property type="term" value="C:cytosol"/>
    <property type="evidence" value="ECO:0007669"/>
    <property type="project" value="TreeGrafter"/>
</dbReference>
<dbReference type="PANTHER" id="PTHR42714">
    <property type="entry name" value="TRNA MODIFICATION GTPASE GTPBP3"/>
    <property type="match status" value="1"/>
</dbReference>
<keyword evidence="2 10" id="KW-0963">Cytoplasm</keyword>
<feature type="binding site" evidence="10">
    <location>
        <begin position="256"/>
        <end position="261"/>
    </location>
    <ligand>
        <name>GTP</name>
        <dbReference type="ChEBI" id="CHEBI:37565"/>
    </ligand>
</feature>
<feature type="binding site" evidence="10">
    <location>
        <position position="111"/>
    </location>
    <ligand>
        <name>(6S)-5-formyl-5,6,7,8-tetrahydrofolate</name>
        <dbReference type="ChEBI" id="CHEBI:57457"/>
    </ligand>
</feature>
<dbReference type="PRINTS" id="PR00326">
    <property type="entry name" value="GTP1OBG"/>
</dbReference>
<evidence type="ECO:0000256" key="3">
    <source>
        <dbReference type="ARBA" id="ARBA00022694"/>
    </source>
</evidence>
<dbReference type="AlphaFoldDB" id="A0A0R3JYD8"/>
<accession>A0A0R3JYD8</accession>
<dbReference type="InterPro" id="IPR006073">
    <property type="entry name" value="GTP-bd"/>
</dbReference>
<dbReference type="CDD" id="cd14858">
    <property type="entry name" value="TrmE_N"/>
    <property type="match status" value="1"/>
</dbReference>
<feature type="binding site" evidence="10">
    <location>
        <position position="280"/>
    </location>
    <ligand>
        <name>K(+)</name>
        <dbReference type="ChEBI" id="CHEBI:29103"/>
    </ligand>
</feature>
<feature type="domain" description="TrmE-type G" evidence="12">
    <location>
        <begin position="246"/>
        <end position="403"/>
    </location>
</feature>
<keyword evidence="14" id="KW-1185">Reference proteome</keyword>
<comment type="similarity">
    <text evidence="1 10 11">Belongs to the TRAFAC class TrmE-Era-EngA-EngB-Septin-like GTPase superfamily. TrmE GTPase family.</text>
</comment>
<dbReference type="CDD" id="cd04164">
    <property type="entry name" value="trmE"/>
    <property type="match status" value="1"/>
</dbReference>
<dbReference type="FunFam" id="3.40.50.300:FF:000494">
    <property type="entry name" value="tRNA modification GTPase MnmE"/>
    <property type="match status" value="1"/>
</dbReference>
<dbReference type="Pfam" id="PF01926">
    <property type="entry name" value="MMR_HSR1"/>
    <property type="match status" value="1"/>
</dbReference>
<feature type="binding site" evidence="10">
    <location>
        <position position="277"/>
    </location>
    <ligand>
        <name>K(+)</name>
        <dbReference type="ChEBI" id="CHEBI:29103"/>
    </ligand>
</feature>
<dbReference type="Pfam" id="PF12631">
    <property type="entry name" value="MnmE_helical"/>
    <property type="match status" value="1"/>
</dbReference>
<dbReference type="InterPro" id="IPR027368">
    <property type="entry name" value="MnmE_dom2"/>
</dbReference>
<dbReference type="GO" id="GO:0005525">
    <property type="term" value="F:GTP binding"/>
    <property type="evidence" value="ECO:0007669"/>
    <property type="project" value="UniProtKB-UniRule"/>
</dbReference>
<dbReference type="PANTHER" id="PTHR42714:SF2">
    <property type="entry name" value="TRNA MODIFICATION GTPASE GTPBP3, MITOCHONDRIAL"/>
    <property type="match status" value="1"/>
</dbReference>
<dbReference type="Gene3D" id="3.30.1360.120">
    <property type="entry name" value="Probable tRNA modification gtpase trme, domain 1"/>
    <property type="match status" value="1"/>
</dbReference>
<name>A0A0R3JYD8_CALMK</name>
<evidence type="ECO:0000256" key="2">
    <source>
        <dbReference type="ARBA" id="ARBA00022490"/>
    </source>
</evidence>
<evidence type="ECO:0000256" key="1">
    <source>
        <dbReference type="ARBA" id="ARBA00011043"/>
    </source>
</evidence>
<dbReference type="PATRIC" id="fig|908809.3.peg.2238"/>
<evidence type="ECO:0000256" key="11">
    <source>
        <dbReference type="RuleBase" id="RU003313"/>
    </source>
</evidence>
<dbReference type="Gene3D" id="1.20.120.430">
    <property type="entry name" value="tRNA modification GTPase MnmE domain 2"/>
    <property type="match status" value="1"/>
</dbReference>
<dbReference type="Pfam" id="PF10396">
    <property type="entry name" value="TrmE_N"/>
    <property type="match status" value="1"/>
</dbReference>
<evidence type="ECO:0000256" key="5">
    <source>
        <dbReference type="ARBA" id="ARBA00022741"/>
    </source>
</evidence>
<evidence type="ECO:0000259" key="12">
    <source>
        <dbReference type="PROSITE" id="PS51709"/>
    </source>
</evidence>
<dbReference type="FunFam" id="3.30.1360.120:FF:000003">
    <property type="entry name" value="tRNA modification GTPase MnmE"/>
    <property type="match status" value="1"/>
</dbReference>
<dbReference type="InterPro" id="IPR018948">
    <property type="entry name" value="GTP-bd_TrmE_N"/>
</dbReference>
<keyword evidence="5 10" id="KW-0547">Nucleotide-binding</keyword>
<comment type="caution">
    <text evidence="10">Lacks conserved residue(s) required for the propagation of feature annotation.</text>
</comment>
<protein>
    <recommendedName>
        <fullName evidence="10">tRNA modification GTPase MnmE</fullName>
        <ecNumber evidence="10">3.6.-.-</ecNumber>
    </recommendedName>
</protein>
<dbReference type="STRING" id="908809.ABG79_02252"/>
<organism evidence="13 14">
    <name type="scientific">Caloramator mitchellensis</name>
    <dbReference type="NCBI Taxonomy" id="908809"/>
    <lineage>
        <taxon>Bacteria</taxon>
        <taxon>Bacillati</taxon>
        <taxon>Bacillota</taxon>
        <taxon>Clostridia</taxon>
        <taxon>Eubacteriales</taxon>
        <taxon>Clostridiaceae</taxon>
        <taxon>Caloramator</taxon>
    </lineage>
</organism>
<dbReference type="InterPro" id="IPR025867">
    <property type="entry name" value="MnmE_helical"/>
</dbReference>
<feature type="binding site" evidence="10">
    <location>
        <position position="150"/>
    </location>
    <ligand>
        <name>(6S)-5-formyl-5,6,7,8-tetrahydrofolate</name>
        <dbReference type="ChEBI" id="CHEBI:57457"/>
    </ligand>
</feature>
<feature type="binding site" evidence="10">
    <location>
        <position position="482"/>
    </location>
    <ligand>
        <name>(6S)-5-formyl-5,6,7,8-tetrahydrofolate</name>
        <dbReference type="ChEBI" id="CHEBI:57457"/>
    </ligand>
</feature>
<keyword evidence="3 10" id="KW-0819">tRNA processing</keyword>
<keyword evidence="7 10" id="KW-0460">Magnesium</keyword>
<keyword evidence="6 10" id="KW-0378">Hydrolase</keyword>
<comment type="subcellular location">
    <subcellularLocation>
        <location evidence="10">Cytoplasm</location>
    </subcellularLocation>
</comment>
<evidence type="ECO:0000256" key="6">
    <source>
        <dbReference type="ARBA" id="ARBA00022801"/>
    </source>
</evidence>
<comment type="function">
    <text evidence="10">Exhibits a very high intrinsic GTPase hydrolysis rate. Involved in the addition of a carboxymethylaminomethyl (cmnm) group at the wobble position (U34) of certain tRNAs, forming tRNA-cmnm(5)s(2)U34.</text>
</comment>
<dbReference type="GO" id="GO:0042802">
    <property type="term" value="F:identical protein binding"/>
    <property type="evidence" value="ECO:0007669"/>
    <property type="project" value="UniProtKB-ARBA"/>
</dbReference>
<comment type="subunit">
    <text evidence="10">Homodimer. Heterotetramer of two MnmE and two MnmG subunits.</text>
</comment>
<comment type="caution">
    <text evidence="13">The sequence shown here is derived from an EMBL/GenBank/DDBJ whole genome shotgun (WGS) entry which is preliminary data.</text>
</comment>
<dbReference type="NCBIfam" id="TIGR00231">
    <property type="entry name" value="small_GTP"/>
    <property type="match status" value="1"/>
</dbReference>
<dbReference type="Gene3D" id="3.40.50.300">
    <property type="entry name" value="P-loop containing nucleotide triphosphate hydrolases"/>
    <property type="match status" value="1"/>
</dbReference>
<proteinExistence type="inferred from homology"/>
<dbReference type="InterPro" id="IPR004520">
    <property type="entry name" value="GTPase_MnmE"/>
</dbReference>
<evidence type="ECO:0000256" key="8">
    <source>
        <dbReference type="ARBA" id="ARBA00022958"/>
    </source>
</evidence>
<dbReference type="PROSITE" id="PS51709">
    <property type="entry name" value="G_TRME"/>
    <property type="match status" value="1"/>
</dbReference>
<evidence type="ECO:0000256" key="7">
    <source>
        <dbReference type="ARBA" id="ARBA00022842"/>
    </source>
</evidence>
<dbReference type="GO" id="GO:0046872">
    <property type="term" value="F:metal ion binding"/>
    <property type="evidence" value="ECO:0007669"/>
    <property type="project" value="UniProtKB-KW"/>
</dbReference>
<dbReference type="InterPro" id="IPR005225">
    <property type="entry name" value="Small_GTP-bd"/>
</dbReference>
<dbReference type="EMBL" id="LKHP01000019">
    <property type="protein sequence ID" value="KRQ85948.1"/>
    <property type="molecule type" value="Genomic_DNA"/>
</dbReference>
<feature type="binding site" evidence="10">
    <location>
        <position position="281"/>
    </location>
    <ligand>
        <name>Mg(2+)</name>
        <dbReference type="ChEBI" id="CHEBI:18420"/>
    </ligand>
</feature>
<feature type="binding site" evidence="10">
    <location>
        <position position="46"/>
    </location>
    <ligand>
        <name>(6S)-5-formyl-5,6,7,8-tetrahydrofolate</name>
        <dbReference type="ChEBI" id="CHEBI:57457"/>
    </ligand>
</feature>
<feature type="binding site" evidence="10">
    <location>
        <begin position="275"/>
        <end position="281"/>
    </location>
    <ligand>
        <name>GTP</name>
        <dbReference type="ChEBI" id="CHEBI:37565"/>
    </ligand>
</feature>
<dbReference type="InterPro" id="IPR027417">
    <property type="entry name" value="P-loop_NTPase"/>
</dbReference>
<dbReference type="HAMAP" id="MF_00379">
    <property type="entry name" value="GTPase_MnmE"/>
    <property type="match status" value="1"/>
</dbReference>
<keyword evidence="9 10" id="KW-0342">GTP-binding</keyword>
<evidence type="ECO:0000256" key="9">
    <source>
        <dbReference type="ARBA" id="ARBA00023134"/>
    </source>
</evidence>
<evidence type="ECO:0000256" key="4">
    <source>
        <dbReference type="ARBA" id="ARBA00022723"/>
    </source>
</evidence>
<feature type="binding site" evidence="10">
    <location>
        <position position="260"/>
    </location>
    <ligand>
        <name>Mg(2+)</name>
        <dbReference type="ChEBI" id="CHEBI:18420"/>
    </ligand>
</feature>
<feature type="binding site" evidence="10">
    <location>
        <position position="256"/>
    </location>
    <ligand>
        <name>K(+)</name>
        <dbReference type="ChEBI" id="CHEBI:29103"/>
    </ligand>
</feature>
<dbReference type="GO" id="GO:0030488">
    <property type="term" value="P:tRNA methylation"/>
    <property type="evidence" value="ECO:0007669"/>
    <property type="project" value="TreeGrafter"/>
</dbReference>
<comment type="cofactor">
    <cofactor evidence="10">
        <name>K(+)</name>
        <dbReference type="ChEBI" id="CHEBI:29103"/>
    </cofactor>
    <text evidence="10">Binds 1 potassium ion per subunit.</text>
</comment>
<dbReference type="NCBIfam" id="TIGR00450">
    <property type="entry name" value="mnmE_trmE_thdF"/>
    <property type="match status" value="1"/>
</dbReference>
<evidence type="ECO:0000313" key="14">
    <source>
        <dbReference type="Proteomes" id="UP000052015"/>
    </source>
</evidence>